<dbReference type="Proteomes" id="UP000186601">
    <property type="component" value="Unassembled WGS sequence"/>
</dbReference>
<comment type="caution">
    <text evidence="10">The sequence shown here is derived from an EMBL/GenBank/DDBJ whole genome shotgun (WGS) entry which is preliminary data.</text>
</comment>
<organism evidence="10 11">
    <name type="scientific">Hermanssonia centrifuga</name>
    <dbReference type="NCBI Taxonomy" id="98765"/>
    <lineage>
        <taxon>Eukaryota</taxon>
        <taxon>Fungi</taxon>
        <taxon>Dikarya</taxon>
        <taxon>Basidiomycota</taxon>
        <taxon>Agaricomycotina</taxon>
        <taxon>Agaricomycetes</taxon>
        <taxon>Polyporales</taxon>
        <taxon>Meruliaceae</taxon>
        <taxon>Hermanssonia</taxon>
    </lineage>
</organism>
<dbReference type="InterPro" id="IPR045299">
    <property type="entry name" value="Complex1_LYR_NDUFA6_LYRM6"/>
</dbReference>
<dbReference type="Pfam" id="PF05347">
    <property type="entry name" value="Complex1_LYR"/>
    <property type="match status" value="1"/>
</dbReference>
<evidence type="ECO:0000256" key="3">
    <source>
        <dbReference type="ARBA" id="ARBA00022448"/>
    </source>
</evidence>
<evidence type="ECO:0000256" key="5">
    <source>
        <dbReference type="ARBA" id="ARBA00022792"/>
    </source>
</evidence>
<dbReference type="GO" id="GO:0005743">
    <property type="term" value="C:mitochondrial inner membrane"/>
    <property type="evidence" value="ECO:0007669"/>
    <property type="project" value="UniProtKB-SubCell"/>
</dbReference>
<sequence length="139" mass="16635">MTTIPARLARVTRVAHSPEQARAAVIQLYRDWWRGAPEIISIYTLNVTVPFFRQCIRRRFEENRYVSDTRSIDHLVLRGRQEYQETMNFWKNTDHIMGILLAPKGRPQRSFLQKFYEEVNLVLAIQRHPRGWEQGKPWL</sequence>
<keyword evidence="3" id="KW-0813">Transport</keyword>
<evidence type="ECO:0000256" key="6">
    <source>
        <dbReference type="ARBA" id="ARBA00022982"/>
    </source>
</evidence>
<evidence type="ECO:0000256" key="1">
    <source>
        <dbReference type="ARBA" id="ARBA00004443"/>
    </source>
</evidence>
<keyword evidence="5" id="KW-0999">Mitochondrion inner membrane</keyword>
<evidence type="ECO:0000259" key="9">
    <source>
        <dbReference type="Pfam" id="PF05347"/>
    </source>
</evidence>
<keyword evidence="4" id="KW-0679">Respiratory chain</keyword>
<evidence type="ECO:0000256" key="2">
    <source>
        <dbReference type="ARBA" id="ARBA00009508"/>
    </source>
</evidence>
<dbReference type="CDD" id="cd20266">
    <property type="entry name" value="Complex1_LYR_NDUFA6_LYRM6"/>
    <property type="match status" value="1"/>
</dbReference>
<comment type="subcellular location">
    <subcellularLocation>
        <location evidence="1">Mitochondrion inner membrane</location>
        <topology evidence="1">Peripheral membrane protein</topology>
        <orientation evidence="1">Matrix side</orientation>
    </subcellularLocation>
</comment>
<evidence type="ECO:0000313" key="10">
    <source>
        <dbReference type="EMBL" id="PSS37258.1"/>
    </source>
</evidence>
<reference evidence="10 11" key="1">
    <citation type="submission" date="2018-02" db="EMBL/GenBank/DDBJ databases">
        <title>Genome sequence of the basidiomycete white-rot fungus Phlebia centrifuga.</title>
        <authorList>
            <person name="Granchi Z."/>
            <person name="Peng M."/>
            <person name="de Vries R.P."/>
            <person name="Hilden K."/>
            <person name="Makela M.R."/>
            <person name="Grigoriev I."/>
            <person name="Riley R."/>
        </authorList>
    </citation>
    <scope>NUCLEOTIDE SEQUENCE [LARGE SCALE GENOMIC DNA]</scope>
    <source>
        <strain evidence="10 11">FBCC195</strain>
    </source>
</reference>
<comment type="similarity">
    <text evidence="2">Belongs to the complex I LYR family.</text>
</comment>
<keyword evidence="11" id="KW-1185">Reference proteome</keyword>
<feature type="domain" description="Complex 1 LYR protein" evidence="9">
    <location>
        <begin position="24"/>
        <end position="83"/>
    </location>
</feature>
<keyword evidence="7" id="KW-0496">Mitochondrion</keyword>
<keyword evidence="8" id="KW-0472">Membrane</keyword>
<dbReference type="GO" id="GO:0006979">
    <property type="term" value="P:response to oxidative stress"/>
    <property type="evidence" value="ECO:0007669"/>
    <property type="project" value="TreeGrafter"/>
</dbReference>
<dbReference type="EMBL" id="MLYV02000069">
    <property type="protein sequence ID" value="PSS37258.1"/>
    <property type="molecule type" value="Genomic_DNA"/>
</dbReference>
<evidence type="ECO:0000256" key="4">
    <source>
        <dbReference type="ARBA" id="ARBA00022660"/>
    </source>
</evidence>
<dbReference type="OrthoDB" id="14535at2759"/>
<dbReference type="STRING" id="98765.A0A2R6S4P7"/>
<gene>
    <name evidence="10" type="ORF">PHLCEN_2v896</name>
</gene>
<dbReference type="InterPro" id="IPR008011">
    <property type="entry name" value="Complex1_LYR_dom"/>
</dbReference>
<dbReference type="PANTHER" id="PTHR12964:SF0">
    <property type="entry name" value="NADH DEHYDROGENASE [UBIQUINONE] 1 ALPHA SUBCOMPLEX SUBUNIT 6"/>
    <property type="match status" value="1"/>
</dbReference>
<proteinExistence type="inferred from homology"/>
<dbReference type="PANTHER" id="PTHR12964">
    <property type="entry name" value="NADH-UBIQUINONE OXIDOREDUCTASE B14 SUBUNIT"/>
    <property type="match status" value="1"/>
</dbReference>
<evidence type="ECO:0000256" key="8">
    <source>
        <dbReference type="ARBA" id="ARBA00023136"/>
    </source>
</evidence>
<dbReference type="AlphaFoldDB" id="A0A2R6S4P7"/>
<dbReference type="GO" id="GO:0045271">
    <property type="term" value="C:respiratory chain complex I"/>
    <property type="evidence" value="ECO:0007669"/>
    <property type="project" value="InterPro"/>
</dbReference>
<protein>
    <recommendedName>
        <fullName evidence="9">Complex 1 LYR protein domain-containing protein</fullName>
    </recommendedName>
</protein>
<keyword evidence="6" id="KW-0249">Electron transport</keyword>
<evidence type="ECO:0000313" key="11">
    <source>
        <dbReference type="Proteomes" id="UP000186601"/>
    </source>
</evidence>
<dbReference type="InterPro" id="IPR016488">
    <property type="entry name" value="NADH_Ub_cplx-1_asu_su-6"/>
</dbReference>
<accession>A0A2R6S4P7</accession>
<name>A0A2R6S4P7_9APHY</name>
<evidence type="ECO:0000256" key="7">
    <source>
        <dbReference type="ARBA" id="ARBA00023128"/>
    </source>
</evidence>